<reference evidence="2" key="2">
    <citation type="submission" date="2022-03" db="EMBL/GenBank/DDBJ databases">
        <title>Draft title - Genomic analysis of global carrot germplasm unveils the trajectory of domestication and the origin of high carotenoid orange carrot.</title>
        <authorList>
            <person name="Iorizzo M."/>
            <person name="Ellison S."/>
            <person name="Senalik D."/>
            <person name="Macko-Podgorni A."/>
            <person name="Grzebelus D."/>
            <person name="Bostan H."/>
            <person name="Rolling W."/>
            <person name="Curaba J."/>
            <person name="Simon P."/>
        </authorList>
    </citation>
    <scope>NUCLEOTIDE SEQUENCE</scope>
    <source>
        <tissue evidence="2">Leaf</tissue>
    </source>
</reference>
<name>A0AAF1B5S1_DAUCS</name>
<evidence type="ECO:0000256" key="1">
    <source>
        <dbReference type="SAM" id="MobiDB-lite"/>
    </source>
</evidence>
<feature type="region of interest" description="Disordered" evidence="1">
    <location>
        <begin position="1"/>
        <end position="45"/>
    </location>
</feature>
<dbReference type="EMBL" id="CP093348">
    <property type="protein sequence ID" value="WOH05678.1"/>
    <property type="molecule type" value="Genomic_DNA"/>
</dbReference>
<reference evidence="2" key="1">
    <citation type="journal article" date="2016" name="Nat. Genet.">
        <title>A high-quality carrot genome assembly provides new insights into carotenoid accumulation and asterid genome evolution.</title>
        <authorList>
            <person name="Iorizzo M."/>
            <person name="Ellison S."/>
            <person name="Senalik D."/>
            <person name="Zeng P."/>
            <person name="Satapoomin P."/>
            <person name="Huang J."/>
            <person name="Bowman M."/>
            <person name="Iovene M."/>
            <person name="Sanseverino W."/>
            <person name="Cavagnaro P."/>
            <person name="Yildiz M."/>
            <person name="Macko-Podgorni A."/>
            <person name="Moranska E."/>
            <person name="Grzebelus E."/>
            <person name="Grzebelus D."/>
            <person name="Ashrafi H."/>
            <person name="Zheng Z."/>
            <person name="Cheng S."/>
            <person name="Spooner D."/>
            <person name="Van Deynze A."/>
            <person name="Simon P."/>
        </authorList>
    </citation>
    <scope>NUCLEOTIDE SEQUENCE</scope>
    <source>
        <tissue evidence="2">Leaf</tissue>
    </source>
</reference>
<accession>A0AAF1B5S1</accession>
<evidence type="ECO:0000313" key="3">
    <source>
        <dbReference type="Proteomes" id="UP000077755"/>
    </source>
</evidence>
<evidence type="ECO:0000313" key="2">
    <source>
        <dbReference type="EMBL" id="WOH05678.1"/>
    </source>
</evidence>
<gene>
    <name evidence="2" type="ORF">DCAR_0625098</name>
</gene>
<organism evidence="2 3">
    <name type="scientific">Daucus carota subsp. sativus</name>
    <name type="common">Carrot</name>
    <dbReference type="NCBI Taxonomy" id="79200"/>
    <lineage>
        <taxon>Eukaryota</taxon>
        <taxon>Viridiplantae</taxon>
        <taxon>Streptophyta</taxon>
        <taxon>Embryophyta</taxon>
        <taxon>Tracheophyta</taxon>
        <taxon>Spermatophyta</taxon>
        <taxon>Magnoliopsida</taxon>
        <taxon>eudicotyledons</taxon>
        <taxon>Gunneridae</taxon>
        <taxon>Pentapetalae</taxon>
        <taxon>asterids</taxon>
        <taxon>campanulids</taxon>
        <taxon>Apiales</taxon>
        <taxon>Apiaceae</taxon>
        <taxon>Apioideae</taxon>
        <taxon>Scandiceae</taxon>
        <taxon>Daucinae</taxon>
        <taxon>Daucus</taxon>
        <taxon>Daucus sect. Daucus</taxon>
    </lineage>
</organism>
<keyword evidence="3" id="KW-1185">Reference proteome</keyword>
<protein>
    <submittedName>
        <fullName evidence="2">Uncharacterized protein</fullName>
    </submittedName>
</protein>
<proteinExistence type="predicted"/>
<dbReference type="AlphaFoldDB" id="A0AAF1B5S1"/>
<sequence>MSRTILRTLQGPKEQNPRGLIKHTHGKSLSDSDKASVGRVTSGIKEPVKQVCDDEKSKMREAARAETVMQLICWGPH</sequence>
<dbReference type="Proteomes" id="UP000077755">
    <property type="component" value="Chromosome 6"/>
</dbReference>